<dbReference type="InterPro" id="IPR050763">
    <property type="entry name" value="ABC_transporter_ATP-binding"/>
</dbReference>
<evidence type="ECO:0000256" key="1">
    <source>
        <dbReference type="ARBA" id="ARBA00005417"/>
    </source>
</evidence>
<keyword evidence="7" id="KW-1185">Reference proteome</keyword>
<dbReference type="PROSITE" id="PS50893">
    <property type="entry name" value="ABC_TRANSPORTER_2"/>
    <property type="match status" value="1"/>
</dbReference>
<dbReference type="AlphaFoldDB" id="A0A371NC25"/>
<dbReference type="EMBL" id="QREL01000001">
    <property type="protein sequence ID" value="REE28032.1"/>
    <property type="molecule type" value="Genomic_DNA"/>
</dbReference>
<evidence type="ECO:0000256" key="3">
    <source>
        <dbReference type="ARBA" id="ARBA00022741"/>
    </source>
</evidence>
<proteinExistence type="inferred from homology"/>
<protein>
    <submittedName>
        <fullName evidence="6">ABC-2 type transport system ATP-binding protein</fullName>
    </submittedName>
</protein>
<keyword evidence="3" id="KW-0547">Nucleotide-binding</keyword>
<dbReference type="GO" id="GO:0016887">
    <property type="term" value="F:ATP hydrolysis activity"/>
    <property type="evidence" value="ECO:0007669"/>
    <property type="project" value="InterPro"/>
</dbReference>
<evidence type="ECO:0000256" key="4">
    <source>
        <dbReference type="ARBA" id="ARBA00022840"/>
    </source>
</evidence>
<evidence type="ECO:0000313" key="7">
    <source>
        <dbReference type="Proteomes" id="UP000256864"/>
    </source>
</evidence>
<evidence type="ECO:0000313" key="6">
    <source>
        <dbReference type="EMBL" id="REE28032.1"/>
    </source>
</evidence>
<dbReference type="RefSeq" id="WP_115891899.1">
    <property type="nucleotide sequence ID" value="NZ_QREL01000001.1"/>
</dbReference>
<dbReference type="Proteomes" id="UP000256864">
    <property type="component" value="Unassembled WGS sequence"/>
</dbReference>
<dbReference type="Pfam" id="PF00005">
    <property type="entry name" value="ABC_tran"/>
    <property type="match status" value="1"/>
</dbReference>
<dbReference type="Gene3D" id="3.40.50.300">
    <property type="entry name" value="P-loop containing nucleotide triphosphate hydrolases"/>
    <property type="match status" value="1"/>
</dbReference>
<dbReference type="PANTHER" id="PTHR42711:SF5">
    <property type="entry name" value="ABC TRANSPORTER ATP-BINDING PROTEIN NATA"/>
    <property type="match status" value="1"/>
</dbReference>
<accession>A0A371NC25</accession>
<dbReference type="InterPro" id="IPR003593">
    <property type="entry name" value="AAA+_ATPase"/>
</dbReference>
<dbReference type="GO" id="GO:0005524">
    <property type="term" value="F:ATP binding"/>
    <property type="evidence" value="ECO:0007669"/>
    <property type="project" value="UniProtKB-KW"/>
</dbReference>
<dbReference type="InterPro" id="IPR003439">
    <property type="entry name" value="ABC_transporter-like_ATP-bd"/>
</dbReference>
<evidence type="ECO:0000259" key="5">
    <source>
        <dbReference type="PROSITE" id="PS50893"/>
    </source>
</evidence>
<dbReference type="InterPro" id="IPR027417">
    <property type="entry name" value="P-loop_NTPase"/>
</dbReference>
<feature type="domain" description="ABC transporter" evidence="5">
    <location>
        <begin position="2"/>
        <end position="231"/>
    </location>
</feature>
<reference evidence="6 7" key="1">
    <citation type="submission" date="2018-07" db="EMBL/GenBank/DDBJ databases">
        <title>Genomic Encyclopedia of Type Strains, Phase IV (KMG-IV): sequencing the most valuable type-strain genomes for metagenomic binning, comparative biology and taxonomic classification.</title>
        <authorList>
            <person name="Goeker M."/>
        </authorList>
    </citation>
    <scope>NUCLEOTIDE SEQUENCE [LARGE SCALE GENOMIC DNA]</scope>
    <source>
        <strain evidence="6 7">DSM 7466</strain>
    </source>
</reference>
<gene>
    <name evidence="6" type="ORF">C7452_0018</name>
</gene>
<dbReference type="InterPro" id="IPR025302">
    <property type="entry name" value="DrrA1/2-like_C"/>
</dbReference>
<keyword evidence="4 6" id="KW-0067">ATP-binding</keyword>
<dbReference type="PANTHER" id="PTHR42711">
    <property type="entry name" value="ABC TRANSPORTER ATP-BINDING PROTEIN"/>
    <property type="match status" value="1"/>
</dbReference>
<comment type="similarity">
    <text evidence="1">Belongs to the ABC transporter superfamily.</text>
</comment>
<name>A0A371NC25_9EURY</name>
<sequence length="302" mass="32914">MIEVESVSKSFGRIRALDNLSFSVAEGELMGIIGHNGAGKTTAIRIIAGILHPDSGTVRVGGHDVAEDPLSVKSMIGYLPEEPNLYERFRAGDLLRYFGELYGVPRDVLDDRIAELLELVGMTDRAMDPINTFSKGLRQRIGIARALIHDPPIIIFDEPTMGLDPATAFSIREFIRDLKGSKTMILCTHYMEEAEYLCDRVAIINQGRILDIGTPDELKSKVRGDIVLEVKVRDISSVGESDLMMIPGVKSVEVDGSTLRVSLENRGAISGVITELGANVSGVNTREATLNDVFIESLRGSG</sequence>
<dbReference type="SMART" id="SM00382">
    <property type="entry name" value="AAA"/>
    <property type="match status" value="1"/>
</dbReference>
<dbReference type="Pfam" id="PF13732">
    <property type="entry name" value="DrrA1-3_C"/>
    <property type="match status" value="1"/>
</dbReference>
<organism evidence="6 7">
    <name type="scientific">Methanothermobacter defluvii</name>
    <dbReference type="NCBI Taxonomy" id="49339"/>
    <lineage>
        <taxon>Archaea</taxon>
        <taxon>Methanobacteriati</taxon>
        <taxon>Methanobacteriota</taxon>
        <taxon>Methanomada group</taxon>
        <taxon>Methanobacteria</taxon>
        <taxon>Methanobacteriales</taxon>
        <taxon>Methanobacteriaceae</taxon>
        <taxon>Methanothermobacter</taxon>
    </lineage>
</organism>
<keyword evidence="2" id="KW-0813">Transport</keyword>
<comment type="caution">
    <text evidence="6">The sequence shown here is derived from an EMBL/GenBank/DDBJ whole genome shotgun (WGS) entry which is preliminary data.</text>
</comment>
<evidence type="ECO:0000256" key="2">
    <source>
        <dbReference type="ARBA" id="ARBA00022448"/>
    </source>
</evidence>
<dbReference type="SUPFAM" id="SSF52540">
    <property type="entry name" value="P-loop containing nucleoside triphosphate hydrolases"/>
    <property type="match status" value="1"/>
</dbReference>